<dbReference type="InterPro" id="IPR005829">
    <property type="entry name" value="Sugar_transporter_CS"/>
</dbReference>
<comment type="subcellular location">
    <subcellularLocation>
        <location evidence="1">Membrane</location>
        <topology evidence="1">Multi-pass membrane protein</topology>
    </subcellularLocation>
</comment>
<feature type="transmembrane region" description="Helical" evidence="6">
    <location>
        <begin position="311"/>
        <end position="329"/>
    </location>
</feature>
<feature type="transmembrane region" description="Helical" evidence="6">
    <location>
        <begin position="171"/>
        <end position="191"/>
    </location>
</feature>
<evidence type="ECO:0000313" key="8">
    <source>
        <dbReference type="EMBL" id="CAB4892483.1"/>
    </source>
</evidence>
<evidence type="ECO:0000256" key="4">
    <source>
        <dbReference type="ARBA" id="ARBA00022989"/>
    </source>
</evidence>
<dbReference type="InterPro" id="IPR020846">
    <property type="entry name" value="MFS_dom"/>
</dbReference>
<evidence type="ECO:0000256" key="3">
    <source>
        <dbReference type="ARBA" id="ARBA00022692"/>
    </source>
</evidence>
<dbReference type="InterPro" id="IPR011701">
    <property type="entry name" value="MFS"/>
</dbReference>
<evidence type="ECO:0000259" key="7">
    <source>
        <dbReference type="PROSITE" id="PS50850"/>
    </source>
</evidence>
<reference evidence="8" key="1">
    <citation type="submission" date="2020-05" db="EMBL/GenBank/DDBJ databases">
        <authorList>
            <person name="Chiriac C."/>
            <person name="Salcher M."/>
            <person name="Ghai R."/>
            <person name="Kavagutti S V."/>
        </authorList>
    </citation>
    <scope>NUCLEOTIDE SEQUENCE</scope>
</reference>
<feature type="transmembrane region" description="Helical" evidence="6">
    <location>
        <begin position="203"/>
        <end position="226"/>
    </location>
</feature>
<evidence type="ECO:0000256" key="1">
    <source>
        <dbReference type="ARBA" id="ARBA00004141"/>
    </source>
</evidence>
<dbReference type="PROSITE" id="PS00216">
    <property type="entry name" value="SUGAR_TRANSPORT_1"/>
    <property type="match status" value="1"/>
</dbReference>
<feature type="domain" description="Major facilitator superfamily (MFS) profile" evidence="7">
    <location>
        <begin position="18"/>
        <end position="504"/>
    </location>
</feature>
<dbReference type="InterPro" id="IPR036259">
    <property type="entry name" value="MFS_trans_sf"/>
</dbReference>
<evidence type="ECO:0000256" key="5">
    <source>
        <dbReference type="ARBA" id="ARBA00023136"/>
    </source>
</evidence>
<feature type="transmembrane region" description="Helical" evidence="6">
    <location>
        <begin position="51"/>
        <end position="76"/>
    </location>
</feature>
<dbReference type="PANTHER" id="PTHR42718">
    <property type="entry name" value="MAJOR FACILITATOR SUPERFAMILY MULTIDRUG TRANSPORTER MFSC"/>
    <property type="match status" value="1"/>
</dbReference>
<dbReference type="PROSITE" id="PS50850">
    <property type="entry name" value="MFS"/>
    <property type="match status" value="1"/>
</dbReference>
<feature type="transmembrane region" description="Helical" evidence="6">
    <location>
        <begin position="107"/>
        <end position="130"/>
    </location>
</feature>
<proteinExistence type="predicted"/>
<dbReference type="Gene3D" id="1.20.1250.20">
    <property type="entry name" value="MFS general substrate transporter like domains"/>
    <property type="match status" value="2"/>
</dbReference>
<gene>
    <name evidence="8" type="ORF">UFOPK3516_00486</name>
</gene>
<feature type="transmembrane region" description="Helical" evidence="6">
    <location>
        <begin position="473"/>
        <end position="500"/>
    </location>
</feature>
<feature type="transmembrane region" description="Helical" evidence="6">
    <location>
        <begin position="270"/>
        <end position="291"/>
    </location>
</feature>
<evidence type="ECO:0000256" key="6">
    <source>
        <dbReference type="SAM" id="Phobius"/>
    </source>
</evidence>
<dbReference type="Pfam" id="PF07690">
    <property type="entry name" value="MFS_1"/>
    <property type="match status" value="1"/>
</dbReference>
<feature type="transmembrane region" description="Helical" evidence="6">
    <location>
        <begin position="142"/>
        <end position="165"/>
    </location>
</feature>
<keyword evidence="4 6" id="KW-1133">Transmembrane helix</keyword>
<dbReference type="PANTHER" id="PTHR42718:SF9">
    <property type="entry name" value="MAJOR FACILITATOR SUPERFAMILY MULTIDRUG TRANSPORTER MFSC"/>
    <property type="match status" value="1"/>
</dbReference>
<sequence length="522" mass="54246">MAKAVAQYPPATGFNASAVFLLGIVSAIQVADPLLSSMALVKASSELNFSASTMALAAGISTLALAATAIPGGVLADRYGRRLMLMIAVLVAGAGELITAASPDALMYLIGRIVAGAALGVVFGAAYGMLRNVAATKSLGPAMATFNILNGVVPVIALVLGGVVIGLNWRFAYLMLPILMIVSFFLIPVMLPKVARLPKEGKTDFLGMILVGLGIVGLLFGLSMASHGLGNPLFWAPIVIAVVAFVLFAIRENRSSSPVFPIKILTHPAFLGAVIMGIFWNMGSAASSQMLPNMWQYVTHVKLAELGAAQMPMAAAGILGSVIAGLALGRGSKPRTTAVIGYALMTVGFVYYFFLPTPASYLLFIPGMVVTGLGWMMNATSQGNLFITLAPEKYFGPVSSSKMAVGQFGYSLGLTGSTVLVSSLTLSGVEKLTKGAVSGEANWDAITEYMANPTATPANPALAAVNVVDIEHIYAQAFSTTMLVIGIVVALAGVVMYLVLRRKNVDVPTDVFLGLAPATQSD</sequence>
<dbReference type="EMBL" id="CAFBMB010000024">
    <property type="protein sequence ID" value="CAB4892483.1"/>
    <property type="molecule type" value="Genomic_DNA"/>
</dbReference>
<protein>
    <submittedName>
        <fullName evidence="8">Unannotated protein</fullName>
    </submittedName>
</protein>
<dbReference type="SUPFAM" id="SSF103473">
    <property type="entry name" value="MFS general substrate transporter"/>
    <property type="match status" value="1"/>
</dbReference>
<dbReference type="GO" id="GO:0022857">
    <property type="term" value="F:transmembrane transporter activity"/>
    <property type="evidence" value="ECO:0007669"/>
    <property type="project" value="InterPro"/>
</dbReference>
<feature type="transmembrane region" description="Helical" evidence="6">
    <location>
        <begin position="12"/>
        <end position="31"/>
    </location>
</feature>
<keyword evidence="3 6" id="KW-0812">Transmembrane</keyword>
<feature type="transmembrane region" description="Helical" evidence="6">
    <location>
        <begin position="83"/>
        <end position="101"/>
    </location>
</feature>
<feature type="transmembrane region" description="Helical" evidence="6">
    <location>
        <begin position="232"/>
        <end position="250"/>
    </location>
</feature>
<dbReference type="AlphaFoldDB" id="A0A6J7FLH2"/>
<keyword evidence="2" id="KW-0813">Transport</keyword>
<organism evidence="8">
    <name type="scientific">freshwater metagenome</name>
    <dbReference type="NCBI Taxonomy" id="449393"/>
    <lineage>
        <taxon>unclassified sequences</taxon>
        <taxon>metagenomes</taxon>
        <taxon>ecological metagenomes</taxon>
    </lineage>
</organism>
<keyword evidence="5 6" id="KW-0472">Membrane</keyword>
<dbReference type="GO" id="GO:0016020">
    <property type="term" value="C:membrane"/>
    <property type="evidence" value="ECO:0007669"/>
    <property type="project" value="UniProtKB-SubCell"/>
</dbReference>
<evidence type="ECO:0000256" key="2">
    <source>
        <dbReference type="ARBA" id="ARBA00022448"/>
    </source>
</evidence>
<name>A0A6J7FLH2_9ZZZZ</name>
<accession>A0A6J7FLH2</accession>